<protein>
    <submittedName>
        <fullName evidence="2">Uncharacterized protein</fullName>
    </submittedName>
</protein>
<dbReference type="EMBL" id="GGEC01043283">
    <property type="protein sequence ID" value="MBX23767.1"/>
    <property type="molecule type" value="Transcribed_RNA"/>
</dbReference>
<sequence length="77" mass="8942">MTLAGLGNSTAWQDCSFSLQTKTYQFDLSHKLMRKIMQTLAYILKYSNSYIKKYSKKKGEKKLETSKMTRSHKIGVQ</sequence>
<proteinExistence type="predicted"/>
<feature type="region of interest" description="Disordered" evidence="1">
    <location>
        <begin position="57"/>
        <end position="77"/>
    </location>
</feature>
<name>A0A2P2M0L6_RHIMU</name>
<accession>A0A2P2M0L6</accession>
<evidence type="ECO:0000313" key="2">
    <source>
        <dbReference type="EMBL" id="MBX23767.1"/>
    </source>
</evidence>
<evidence type="ECO:0000256" key="1">
    <source>
        <dbReference type="SAM" id="MobiDB-lite"/>
    </source>
</evidence>
<reference evidence="2" key="1">
    <citation type="submission" date="2018-02" db="EMBL/GenBank/DDBJ databases">
        <title>Rhizophora mucronata_Transcriptome.</title>
        <authorList>
            <person name="Meera S.P."/>
            <person name="Sreeshan A."/>
            <person name="Augustine A."/>
        </authorList>
    </citation>
    <scope>NUCLEOTIDE SEQUENCE</scope>
    <source>
        <tissue evidence="2">Leaf</tissue>
    </source>
</reference>
<organism evidence="2">
    <name type="scientific">Rhizophora mucronata</name>
    <name type="common">Asiatic mangrove</name>
    <dbReference type="NCBI Taxonomy" id="61149"/>
    <lineage>
        <taxon>Eukaryota</taxon>
        <taxon>Viridiplantae</taxon>
        <taxon>Streptophyta</taxon>
        <taxon>Embryophyta</taxon>
        <taxon>Tracheophyta</taxon>
        <taxon>Spermatophyta</taxon>
        <taxon>Magnoliopsida</taxon>
        <taxon>eudicotyledons</taxon>
        <taxon>Gunneridae</taxon>
        <taxon>Pentapetalae</taxon>
        <taxon>rosids</taxon>
        <taxon>fabids</taxon>
        <taxon>Malpighiales</taxon>
        <taxon>Rhizophoraceae</taxon>
        <taxon>Rhizophora</taxon>
    </lineage>
</organism>
<dbReference type="AlphaFoldDB" id="A0A2P2M0L6"/>